<name>A0A4Q2RCR4_9HYPH</name>
<reference evidence="1 2" key="1">
    <citation type="submission" date="2018-09" db="EMBL/GenBank/DDBJ databases">
        <authorList>
            <person name="Grouzdev D.S."/>
            <person name="Krutkina M.S."/>
        </authorList>
    </citation>
    <scope>NUCLEOTIDE SEQUENCE [LARGE SCALE GENOMIC DNA]</scope>
    <source>
        <strain evidence="1 2">RmlP001</strain>
    </source>
</reference>
<organism evidence="1 2">
    <name type="scientific">Lichenibacterium ramalinae</name>
    <dbReference type="NCBI Taxonomy" id="2316527"/>
    <lineage>
        <taxon>Bacteria</taxon>
        <taxon>Pseudomonadati</taxon>
        <taxon>Pseudomonadota</taxon>
        <taxon>Alphaproteobacteria</taxon>
        <taxon>Hyphomicrobiales</taxon>
        <taxon>Lichenihabitantaceae</taxon>
        <taxon>Lichenibacterium</taxon>
    </lineage>
</organism>
<proteinExistence type="predicted"/>
<accession>A0A4Q2RCR4</accession>
<dbReference type="EMBL" id="QYBC01000017">
    <property type="protein sequence ID" value="RYB02884.1"/>
    <property type="molecule type" value="Genomic_DNA"/>
</dbReference>
<dbReference type="Proteomes" id="UP000289411">
    <property type="component" value="Unassembled WGS sequence"/>
</dbReference>
<evidence type="ECO:0000313" key="1">
    <source>
        <dbReference type="EMBL" id="RYB02884.1"/>
    </source>
</evidence>
<gene>
    <name evidence="1" type="ORF">D3272_19480</name>
</gene>
<comment type="caution">
    <text evidence="1">The sequence shown here is derived from an EMBL/GenBank/DDBJ whole genome shotgun (WGS) entry which is preliminary data.</text>
</comment>
<reference evidence="1 2" key="2">
    <citation type="submission" date="2019-02" db="EMBL/GenBank/DDBJ databases">
        <title>'Lichenibacterium ramalinii' gen. nov. sp. nov., 'Lichenibacterium minor' gen. nov. sp. nov.</title>
        <authorList>
            <person name="Pankratov T."/>
        </authorList>
    </citation>
    <scope>NUCLEOTIDE SEQUENCE [LARGE SCALE GENOMIC DNA]</scope>
    <source>
        <strain evidence="1 2">RmlP001</strain>
    </source>
</reference>
<sequence>MPSASSWTAITDHDAVASGAAILIDRGYSDVPPQNGEEIAVAHGASGRVTRVTVVSSAADRLEVSDGRSYFVLKPLAATRPNVLDPDGRYREGWVVA</sequence>
<dbReference type="RefSeq" id="WP_129220880.1">
    <property type="nucleotide sequence ID" value="NZ_QYBC01000017.1"/>
</dbReference>
<dbReference type="OrthoDB" id="9862686at2"/>
<dbReference type="AlphaFoldDB" id="A0A4Q2RCR4"/>
<evidence type="ECO:0000313" key="2">
    <source>
        <dbReference type="Proteomes" id="UP000289411"/>
    </source>
</evidence>
<keyword evidence="2" id="KW-1185">Reference proteome</keyword>
<protein>
    <submittedName>
        <fullName evidence="1">Uncharacterized protein</fullName>
    </submittedName>
</protein>